<keyword evidence="3" id="KW-1185">Reference proteome</keyword>
<gene>
    <name evidence="2" type="ORF">ALECFALPRED_003206</name>
</gene>
<feature type="chain" id="PRO_5034059521" description="IgE-binding protein" evidence="1">
    <location>
        <begin position="17"/>
        <end position="213"/>
    </location>
</feature>
<evidence type="ECO:0000313" key="3">
    <source>
        <dbReference type="Proteomes" id="UP000664203"/>
    </source>
</evidence>
<dbReference type="Proteomes" id="UP000664203">
    <property type="component" value="Unassembled WGS sequence"/>
</dbReference>
<reference evidence="2" key="1">
    <citation type="submission" date="2021-03" db="EMBL/GenBank/DDBJ databases">
        <authorList>
            <person name="Tagirdzhanova G."/>
        </authorList>
    </citation>
    <scope>NUCLEOTIDE SEQUENCE</scope>
</reference>
<proteinExistence type="predicted"/>
<evidence type="ECO:0008006" key="4">
    <source>
        <dbReference type="Google" id="ProtNLM"/>
    </source>
</evidence>
<organism evidence="2 3">
    <name type="scientific">Alectoria fallacina</name>
    <dbReference type="NCBI Taxonomy" id="1903189"/>
    <lineage>
        <taxon>Eukaryota</taxon>
        <taxon>Fungi</taxon>
        <taxon>Dikarya</taxon>
        <taxon>Ascomycota</taxon>
        <taxon>Pezizomycotina</taxon>
        <taxon>Lecanoromycetes</taxon>
        <taxon>OSLEUM clade</taxon>
        <taxon>Lecanoromycetidae</taxon>
        <taxon>Lecanorales</taxon>
        <taxon>Lecanorineae</taxon>
        <taxon>Parmeliaceae</taxon>
        <taxon>Alectoria</taxon>
    </lineage>
</organism>
<dbReference type="EMBL" id="CAJPDR010000206">
    <property type="protein sequence ID" value="CAF9925704.1"/>
    <property type="molecule type" value="Genomic_DNA"/>
</dbReference>
<accession>A0A8H3ITF3</accession>
<dbReference type="OrthoDB" id="5430620at2759"/>
<name>A0A8H3ITF3_9LECA</name>
<sequence>MHSSFVLTSLLPFLSSANLLPLESRQSALNPFSLIAGRSGSPIHLSAINANGESFWIGKNTASYCPTEEVTDCPAGIYTELLAGDGGASMYAEVPGGQIVYVLPTGALSFTLAHAEGQPEENNGTTTGFAFTPGTANALGVFRFSGLGSTGFLACPAKNGTTPWQIFAKIEGIKDINVPGGNVSACLGFIAFAASGGELGTENDGLPGAWQYE</sequence>
<comment type="caution">
    <text evidence="2">The sequence shown here is derived from an EMBL/GenBank/DDBJ whole genome shotgun (WGS) entry which is preliminary data.</text>
</comment>
<dbReference type="InterPro" id="IPR052820">
    <property type="entry name" value="PhiA_domain"/>
</dbReference>
<dbReference type="AlphaFoldDB" id="A0A8H3ITF3"/>
<evidence type="ECO:0000256" key="1">
    <source>
        <dbReference type="SAM" id="SignalP"/>
    </source>
</evidence>
<evidence type="ECO:0000313" key="2">
    <source>
        <dbReference type="EMBL" id="CAF9925704.1"/>
    </source>
</evidence>
<keyword evidence="1" id="KW-0732">Signal</keyword>
<dbReference type="PANTHER" id="PTHR42047:SF1">
    <property type="entry name" value="PROTEIN, PUTATIVE (AFU_ORTHOLOGUE AFUA_6G03560)-RELATED"/>
    <property type="match status" value="1"/>
</dbReference>
<protein>
    <recommendedName>
        <fullName evidence="4">IgE-binding protein</fullName>
    </recommendedName>
</protein>
<dbReference type="PANTHER" id="PTHR42047">
    <property type="entry name" value="PROTEIN, PUTATIVE (AFU_ORTHOLOGUE AFUA_6G03560)-RELATED"/>
    <property type="match status" value="1"/>
</dbReference>
<feature type="signal peptide" evidence="1">
    <location>
        <begin position="1"/>
        <end position="16"/>
    </location>
</feature>